<dbReference type="RefSeq" id="WP_344425270.1">
    <property type="nucleotide sequence ID" value="NZ_BAAAQK010000025.1"/>
</dbReference>
<feature type="compositionally biased region" description="Low complexity" evidence="1">
    <location>
        <begin position="244"/>
        <end position="254"/>
    </location>
</feature>
<protein>
    <submittedName>
        <fullName evidence="3">Uncharacterized protein</fullName>
    </submittedName>
</protein>
<dbReference type="EMBL" id="BAAAQK010000025">
    <property type="protein sequence ID" value="GAA1872903.1"/>
    <property type="molecule type" value="Genomic_DNA"/>
</dbReference>
<organism evidence="3 4">
    <name type="scientific">Pseudonocardia ailaonensis</name>
    <dbReference type="NCBI Taxonomy" id="367279"/>
    <lineage>
        <taxon>Bacteria</taxon>
        <taxon>Bacillati</taxon>
        <taxon>Actinomycetota</taxon>
        <taxon>Actinomycetes</taxon>
        <taxon>Pseudonocardiales</taxon>
        <taxon>Pseudonocardiaceae</taxon>
        <taxon>Pseudonocardia</taxon>
    </lineage>
</organism>
<evidence type="ECO:0000313" key="3">
    <source>
        <dbReference type="EMBL" id="GAA1872903.1"/>
    </source>
</evidence>
<reference evidence="3 4" key="1">
    <citation type="journal article" date="2019" name="Int. J. Syst. Evol. Microbiol.">
        <title>The Global Catalogue of Microorganisms (GCM) 10K type strain sequencing project: providing services to taxonomists for standard genome sequencing and annotation.</title>
        <authorList>
            <consortium name="The Broad Institute Genomics Platform"/>
            <consortium name="The Broad Institute Genome Sequencing Center for Infectious Disease"/>
            <person name="Wu L."/>
            <person name="Ma J."/>
        </authorList>
    </citation>
    <scope>NUCLEOTIDE SEQUENCE [LARGE SCALE GENOMIC DNA]</scope>
    <source>
        <strain evidence="3 4">JCM 16009</strain>
    </source>
</reference>
<keyword evidence="2" id="KW-0472">Membrane</keyword>
<comment type="caution">
    <text evidence="3">The sequence shown here is derived from an EMBL/GenBank/DDBJ whole genome shotgun (WGS) entry which is preliminary data.</text>
</comment>
<feature type="transmembrane region" description="Helical" evidence="2">
    <location>
        <begin position="382"/>
        <end position="404"/>
    </location>
</feature>
<evidence type="ECO:0000313" key="4">
    <source>
        <dbReference type="Proteomes" id="UP001500449"/>
    </source>
</evidence>
<accession>A0ABN2NK47</accession>
<keyword evidence="4" id="KW-1185">Reference proteome</keyword>
<feature type="compositionally biased region" description="Low complexity" evidence="1">
    <location>
        <begin position="137"/>
        <end position="147"/>
    </location>
</feature>
<sequence length="454" mass="48446">MTTDIDGYPPSVEPGPHDRGGGDGEGGSGVPGRVPVIGAPEGPEDSGALWLQREMRKRMEENARSGRGRHARDEGDTDQLGVAQLLRDSGGDYLDPAAYPDYDDESGPQSGDAAGFERVLGPASVPIRQVSREGRPPEGLGRPPARLTHFPDGGAPQPRTYPGERSWTRPTDGAADFESGSWAEPRSAYDSSPGGPRADIQQSHPGLARQESLDAGYDSLPGVARPEAHPSHPGLARTEALVHQQPVQQQPVRQSVTLHPSYPGLPRPEGLASPPVPADGSRASSLPVQHSSPGVVREQPTDLDPDRTDVGLIDPVPAHTGRSGAELLELEDPDDGSPRRVRVVLSERKGVAKTVRTVVDVQENTAVGALLLKNLIRGQLGMALRVGTVAVVVLVALPILFAVVPGLGRFEVFGLRLPWVLLGVLVYPFLLVLGWWHTRGAEKVEQNFAEHVQD</sequence>
<proteinExistence type="predicted"/>
<dbReference type="Proteomes" id="UP001500449">
    <property type="component" value="Unassembled WGS sequence"/>
</dbReference>
<feature type="compositionally biased region" description="Basic and acidic residues" evidence="1">
    <location>
        <begin position="53"/>
        <end position="64"/>
    </location>
</feature>
<feature type="transmembrane region" description="Helical" evidence="2">
    <location>
        <begin position="416"/>
        <end position="436"/>
    </location>
</feature>
<keyword evidence="2" id="KW-1133">Transmembrane helix</keyword>
<keyword evidence="2" id="KW-0812">Transmembrane</keyword>
<gene>
    <name evidence="3" type="ORF">GCM10009836_62290</name>
</gene>
<evidence type="ECO:0000256" key="1">
    <source>
        <dbReference type="SAM" id="MobiDB-lite"/>
    </source>
</evidence>
<feature type="region of interest" description="Disordered" evidence="1">
    <location>
        <begin position="1"/>
        <end position="334"/>
    </location>
</feature>
<feature type="compositionally biased region" description="Polar residues" evidence="1">
    <location>
        <begin position="282"/>
        <end position="292"/>
    </location>
</feature>
<name>A0ABN2NK47_9PSEU</name>
<evidence type="ECO:0000256" key="2">
    <source>
        <dbReference type="SAM" id="Phobius"/>
    </source>
</evidence>